<dbReference type="Gene3D" id="1.25.40.10">
    <property type="entry name" value="Tetratricopeptide repeat domain"/>
    <property type="match status" value="1"/>
</dbReference>
<protein>
    <submittedName>
        <fullName evidence="2">Anaphase promoting complex subunit cdc16</fullName>
    </submittedName>
</protein>
<dbReference type="Proteomes" id="UP001626550">
    <property type="component" value="Unassembled WGS sequence"/>
</dbReference>
<dbReference type="EMBL" id="JBJKFK010004265">
    <property type="protein sequence ID" value="KAL3309121.1"/>
    <property type="molecule type" value="Genomic_DNA"/>
</dbReference>
<dbReference type="SUPFAM" id="SSF48452">
    <property type="entry name" value="TPR-like"/>
    <property type="match status" value="1"/>
</dbReference>
<dbReference type="InterPro" id="IPR019734">
    <property type="entry name" value="TPR_rpt"/>
</dbReference>
<gene>
    <name evidence="2" type="primary">CDC16_2</name>
    <name evidence="2" type="ORF">Ciccas_012333</name>
</gene>
<evidence type="ECO:0000256" key="1">
    <source>
        <dbReference type="PROSITE-ProRule" id="PRU00339"/>
    </source>
</evidence>
<feature type="non-terminal residue" evidence="2">
    <location>
        <position position="1"/>
    </location>
</feature>
<keyword evidence="3" id="KW-1185">Reference proteome</keyword>
<organism evidence="2 3">
    <name type="scientific">Cichlidogyrus casuarinus</name>
    <dbReference type="NCBI Taxonomy" id="1844966"/>
    <lineage>
        <taxon>Eukaryota</taxon>
        <taxon>Metazoa</taxon>
        <taxon>Spiralia</taxon>
        <taxon>Lophotrochozoa</taxon>
        <taxon>Platyhelminthes</taxon>
        <taxon>Monogenea</taxon>
        <taxon>Monopisthocotylea</taxon>
        <taxon>Dactylogyridea</taxon>
        <taxon>Ancyrocephalidae</taxon>
        <taxon>Cichlidogyrus</taxon>
    </lineage>
</organism>
<sequence length="85" mass="9468">HYDTALEYHRKALDLVPDSPATLESIAFIYAFKGEYSEAITYLHRAMNLRPLQGSSAPDNAFGVTLLQFCCQKDGELANCSFFSS</sequence>
<evidence type="ECO:0000313" key="3">
    <source>
        <dbReference type="Proteomes" id="UP001626550"/>
    </source>
</evidence>
<reference evidence="2 3" key="1">
    <citation type="submission" date="2024-11" db="EMBL/GenBank/DDBJ databases">
        <title>Adaptive evolution of stress response genes in parasites aligns with host niche diversity.</title>
        <authorList>
            <person name="Hahn C."/>
            <person name="Resl P."/>
        </authorList>
    </citation>
    <scope>NUCLEOTIDE SEQUENCE [LARGE SCALE GENOMIC DNA]</scope>
    <source>
        <strain evidence="2">EGGRZ-B1_66</strain>
        <tissue evidence="2">Body</tissue>
    </source>
</reference>
<proteinExistence type="predicted"/>
<dbReference type="PROSITE" id="PS50005">
    <property type="entry name" value="TPR"/>
    <property type="match status" value="1"/>
</dbReference>
<dbReference type="InterPro" id="IPR011990">
    <property type="entry name" value="TPR-like_helical_dom_sf"/>
</dbReference>
<name>A0ABD2PNP6_9PLAT</name>
<dbReference type="Pfam" id="PF13176">
    <property type="entry name" value="TPR_7"/>
    <property type="match status" value="1"/>
</dbReference>
<dbReference type="AlphaFoldDB" id="A0ABD2PNP6"/>
<accession>A0ABD2PNP6</accession>
<comment type="caution">
    <text evidence="2">The sequence shown here is derived from an EMBL/GenBank/DDBJ whole genome shotgun (WGS) entry which is preliminary data.</text>
</comment>
<evidence type="ECO:0000313" key="2">
    <source>
        <dbReference type="EMBL" id="KAL3309121.1"/>
    </source>
</evidence>
<feature type="repeat" description="TPR" evidence="1">
    <location>
        <begin position="20"/>
        <end position="53"/>
    </location>
</feature>
<keyword evidence="1" id="KW-0802">TPR repeat</keyword>